<reference evidence="2" key="1">
    <citation type="submission" date="2020-10" db="EMBL/GenBank/DDBJ databases">
        <authorList>
            <person name="Gilroy R."/>
        </authorList>
    </citation>
    <scope>NUCLEOTIDE SEQUENCE</scope>
    <source>
        <strain evidence="2">13361</strain>
    </source>
</reference>
<feature type="transmembrane region" description="Helical" evidence="1">
    <location>
        <begin position="74"/>
        <end position="93"/>
    </location>
</feature>
<dbReference type="Proteomes" id="UP000886796">
    <property type="component" value="Unassembled WGS sequence"/>
</dbReference>
<evidence type="ECO:0000313" key="2">
    <source>
        <dbReference type="EMBL" id="HIQ67726.1"/>
    </source>
</evidence>
<dbReference type="Pfam" id="PF09997">
    <property type="entry name" value="DUF2238"/>
    <property type="match status" value="1"/>
</dbReference>
<protein>
    <submittedName>
        <fullName evidence="2">DUF2238 domain-containing protein</fullName>
    </submittedName>
</protein>
<organism evidence="2 3">
    <name type="scientific">Candidatus Faecousia excrementigallinarum</name>
    <dbReference type="NCBI Taxonomy" id="2840806"/>
    <lineage>
        <taxon>Bacteria</taxon>
        <taxon>Bacillati</taxon>
        <taxon>Bacillota</taxon>
        <taxon>Clostridia</taxon>
        <taxon>Eubacteriales</taxon>
        <taxon>Oscillospiraceae</taxon>
        <taxon>Faecousia</taxon>
    </lineage>
</organism>
<dbReference type="AlphaFoldDB" id="A0A9D0Z382"/>
<keyword evidence="1" id="KW-0812">Transmembrane</keyword>
<feature type="transmembrane region" description="Helical" evidence="1">
    <location>
        <begin position="176"/>
        <end position="194"/>
    </location>
</feature>
<feature type="transmembrane region" description="Helical" evidence="1">
    <location>
        <begin position="99"/>
        <end position="117"/>
    </location>
</feature>
<keyword evidence="1" id="KW-0472">Membrane</keyword>
<dbReference type="InterPro" id="IPR014509">
    <property type="entry name" value="YjdF-like"/>
</dbReference>
<keyword evidence="1" id="KW-1133">Transmembrane helix</keyword>
<gene>
    <name evidence="2" type="ORF">IAB74_04350</name>
</gene>
<name>A0A9D0Z382_9FIRM</name>
<accession>A0A9D0Z382</accession>
<feature type="transmembrane region" description="Helical" evidence="1">
    <location>
        <begin position="43"/>
        <end position="62"/>
    </location>
</feature>
<feature type="transmembrane region" description="Helical" evidence="1">
    <location>
        <begin position="14"/>
        <end position="31"/>
    </location>
</feature>
<evidence type="ECO:0000313" key="3">
    <source>
        <dbReference type="Proteomes" id="UP000886796"/>
    </source>
</evidence>
<comment type="caution">
    <text evidence="2">The sequence shown here is derived from an EMBL/GenBank/DDBJ whole genome shotgun (WGS) entry which is preliminary data.</text>
</comment>
<proteinExistence type="predicted"/>
<sequence>MENLIARDEKYRKILNFIRMIYAVTGIVLAIRGIVRKSPYDSLLPLATLLLIPGLSLSRRLFGWKGGWQLETYIYLFSYLGWSLGGAAAFYVLLPGYDKVIHCLSGVFVGILALAFYEMLERRHSKEGANPATGCFFVFFASMAVAGLFELGEYVTSPIIGRDLQNVHGTGVGDTMGDMFVCLLGTLVVNFLMIRNIRGKHDPFTDAVRVFAAQNTPDKT</sequence>
<evidence type="ECO:0000256" key="1">
    <source>
        <dbReference type="SAM" id="Phobius"/>
    </source>
</evidence>
<reference evidence="2" key="2">
    <citation type="journal article" date="2021" name="PeerJ">
        <title>Extensive microbial diversity within the chicken gut microbiome revealed by metagenomics and culture.</title>
        <authorList>
            <person name="Gilroy R."/>
            <person name="Ravi A."/>
            <person name="Getino M."/>
            <person name="Pursley I."/>
            <person name="Horton D.L."/>
            <person name="Alikhan N.F."/>
            <person name="Baker D."/>
            <person name="Gharbi K."/>
            <person name="Hall N."/>
            <person name="Watson M."/>
            <person name="Adriaenssens E.M."/>
            <person name="Foster-Nyarko E."/>
            <person name="Jarju S."/>
            <person name="Secka A."/>
            <person name="Antonio M."/>
            <person name="Oren A."/>
            <person name="Chaudhuri R.R."/>
            <person name="La Ragione R."/>
            <person name="Hildebrand F."/>
            <person name="Pallen M.J."/>
        </authorList>
    </citation>
    <scope>NUCLEOTIDE SEQUENCE</scope>
    <source>
        <strain evidence="2">13361</strain>
    </source>
</reference>
<feature type="transmembrane region" description="Helical" evidence="1">
    <location>
        <begin position="129"/>
        <end position="149"/>
    </location>
</feature>
<dbReference type="EMBL" id="DVFK01000064">
    <property type="protein sequence ID" value="HIQ67726.1"/>
    <property type="molecule type" value="Genomic_DNA"/>
</dbReference>